<feature type="signal peptide" evidence="17">
    <location>
        <begin position="1"/>
        <end position="24"/>
    </location>
</feature>
<keyword evidence="7 17" id="KW-0732">Signal</keyword>
<dbReference type="InterPro" id="IPR000531">
    <property type="entry name" value="Beta-barrel_TonB"/>
</dbReference>
<evidence type="ECO:0000256" key="13">
    <source>
        <dbReference type="ARBA" id="ARBA00023237"/>
    </source>
</evidence>
<dbReference type="InterPro" id="IPR010105">
    <property type="entry name" value="TonB_sidphr_rcpt"/>
</dbReference>
<evidence type="ECO:0000256" key="8">
    <source>
        <dbReference type="ARBA" id="ARBA00023004"/>
    </source>
</evidence>
<dbReference type="NCBIfam" id="TIGR01783">
    <property type="entry name" value="TonB-siderophor"/>
    <property type="match status" value="1"/>
</dbReference>
<protein>
    <submittedName>
        <fullName evidence="20">TonB-dependent siderophore receptor</fullName>
    </submittedName>
</protein>
<keyword evidence="8" id="KW-0408">Iron</keyword>
<comment type="caution">
    <text evidence="20">The sequence shown here is derived from an EMBL/GenBank/DDBJ whole genome shotgun (WGS) entry which is preliminary data.</text>
</comment>
<dbReference type="Gene3D" id="2.170.130.10">
    <property type="entry name" value="TonB-dependent receptor, plug domain"/>
    <property type="match status" value="1"/>
</dbReference>
<evidence type="ECO:0000256" key="2">
    <source>
        <dbReference type="ARBA" id="ARBA00009810"/>
    </source>
</evidence>
<keyword evidence="11 14" id="KW-0472">Membrane</keyword>
<dbReference type="SUPFAM" id="SSF56935">
    <property type="entry name" value="Porins"/>
    <property type="match status" value="1"/>
</dbReference>
<evidence type="ECO:0000256" key="1">
    <source>
        <dbReference type="ARBA" id="ARBA00004571"/>
    </source>
</evidence>
<comment type="similarity">
    <text evidence="2 14 16">Belongs to the TonB-dependent receptor family.</text>
</comment>
<reference evidence="20" key="1">
    <citation type="thesis" date="2020" institute="Technische Universitat Dresden" country="Dresden, Germany">
        <title>The Agarolytic System of Microbulbifer elongatus PORT2, Isolated from Batu Karas, Pangandaran West Java Indonesia.</title>
        <authorList>
            <person name="Anggraeni S.R."/>
        </authorList>
    </citation>
    <scope>NUCLEOTIDE SEQUENCE</scope>
    <source>
        <strain evidence="20">PORT2</strain>
    </source>
</reference>
<evidence type="ECO:0000256" key="12">
    <source>
        <dbReference type="ARBA" id="ARBA00023170"/>
    </source>
</evidence>
<evidence type="ECO:0000313" key="21">
    <source>
        <dbReference type="Proteomes" id="UP001205566"/>
    </source>
</evidence>
<evidence type="ECO:0000256" key="15">
    <source>
        <dbReference type="PROSITE-ProRule" id="PRU10144"/>
    </source>
</evidence>
<evidence type="ECO:0000256" key="7">
    <source>
        <dbReference type="ARBA" id="ARBA00022729"/>
    </source>
</evidence>
<dbReference type="PANTHER" id="PTHR32552">
    <property type="entry name" value="FERRICHROME IRON RECEPTOR-RELATED"/>
    <property type="match status" value="1"/>
</dbReference>
<keyword evidence="21" id="KW-1185">Reference proteome</keyword>
<evidence type="ECO:0000313" key="20">
    <source>
        <dbReference type="EMBL" id="MCQ3828507.1"/>
    </source>
</evidence>
<keyword evidence="13 14" id="KW-0998">Cell outer membrane</keyword>
<dbReference type="PROSITE" id="PS01156">
    <property type="entry name" value="TONB_DEPENDENT_REC_2"/>
    <property type="match status" value="1"/>
</dbReference>
<evidence type="ECO:0000256" key="4">
    <source>
        <dbReference type="ARBA" id="ARBA00022452"/>
    </source>
</evidence>
<sequence length="711" mass="78189">MPSNHRLFASSVLAVALTAANATIAEEAQPSTKLENVEVVGEQVDAYLVEDVNTATGLGLSIMDTPQSVSAIGSAQLEDFNMYNLNDALLAVPGIQVESVETDRTYYSSRGFDVTNFQVDGVGLPSTYGNRSGETDTSIYERIEVVRGANGLMSGAGNPSATVNMVRKRPTDDLQMSFSAIAGSWNSLRLESDVAGTLADGLRGRLVMTKEDKESHLDHYAMDKSVVYGALEKDLGASTLLTLGASYQASLADSPLWGALPLVYTDGSATDYDISATTSADWAYWDNIEREVFAELKHEFDNGWELKGYVSTADIEGDSELFYMYSLPDAETDEGLIGYASRYTTDGTQDVFDLRLSGIYNLLGREHDVLFGYNWSQGETEEVSLYDSANGFPTEIAWVGDFSEWNGQTPLRPTYTAGASGSDFNEEQGAIFAATRFRLTDDLSLVGGARIVNWEAKGEGYGTSKVTELDGKVLPYAGVVYRIADNYSLYASHTETFRAQDDIAEDLSFIDPTEGVNDEVGIKAQFLDGKLMATLAYYQTQQNNVAEFAGQIPDPVNDEVMIDYYEGRDYDSDGYDLTVSGQPVDGLHMEFSYAKVNIENKAGNGLDRSFIPEQTVRLYASYRPPVLDRLKVGGGLNWQDDISRMHATGHRIEQDAYATVQLFANYKVTEQLSVSLNGENLTDEKYISSLYWDQGFYAAPRNYSASVNWRF</sequence>
<evidence type="ECO:0000259" key="19">
    <source>
        <dbReference type="Pfam" id="PF07715"/>
    </source>
</evidence>
<evidence type="ECO:0000256" key="10">
    <source>
        <dbReference type="ARBA" id="ARBA00023077"/>
    </source>
</evidence>
<gene>
    <name evidence="20" type="ORF">HXX02_03540</name>
</gene>
<keyword evidence="3 14" id="KW-0813">Transport</keyword>
<dbReference type="InterPro" id="IPR036942">
    <property type="entry name" value="Beta-barrel_TonB_sf"/>
</dbReference>
<dbReference type="Pfam" id="PF07715">
    <property type="entry name" value="Plug"/>
    <property type="match status" value="1"/>
</dbReference>
<keyword evidence="4 14" id="KW-1134">Transmembrane beta strand</keyword>
<evidence type="ECO:0000256" key="11">
    <source>
        <dbReference type="ARBA" id="ARBA00023136"/>
    </source>
</evidence>
<feature type="chain" id="PRO_5046702856" evidence="17">
    <location>
        <begin position="25"/>
        <end position="711"/>
    </location>
</feature>
<proteinExistence type="inferred from homology"/>
<keyword evidence="6 14" id="KW-0812">Transmembrane</keyword>
<evidence type="ECO:0000256" key="9">
    <source>
        <dbReference type="ARBA" id="ARBA00023065"/>
    </source>
</evidence>
<dbReference type="PROSITE" id="PS52016">
    <property type="entry name" value="TONB_DEPENDENT_REC_3"/>
    <property type="match status" value="1"/>
</dbReference>
<keyword evidence="9" id="KW-0406">Ion transport</keyword>
<evidence type="ECO:0000259" key="18">
    <source>
        <dbReference type="Pfam" id="PF00593"/>
    </source>
</evidence>
<dbReference type="InterPro" id="IPR010917">
    <property type="entry name" value="TonB_rcpt_CS"/>
</dbReference>
<dbReference type="Proteomes" id="UP001205566">
    <property type="component" value="Unassembled WGS sequence"/>
</dbReference>
<dbReference type="InterPro" id="IPR012910">
    <property type="entry name" value="Plug_dom"/>
</dbReference>
<dbReference type="Gene3D" id="2.40.170.20">
    <property type="entry name" value="TonB-dependent receptor, beta-barrel domain"/>
    <property type="match status" value="1"/>
</dbReference>
<accession>A0ABT1NX92</accession>
<feature type="short sequence motif" description="TonB C-terminal box" evidence="15">
    <location>
        <begin position="694"/>
        <end position="711"/>
    </location>
</feature>
<keyword evidence="5" id="KW-0410">Iron transport</keyword>
<dbReference type="Pfam" id="PF00593">
    <property type="entry name" value="TonB_dep_Rec_b-barrel"/>
    <property type="match status" value="1"/>
</dbReference>
<dbReference type="PANTHER" id="PTHR32552:SF74">
    <property type="entry name" value="HYDROXAMATE SIDEROPHORE RECEPTOR FHUE"/>
    <property type="match status" value="1"/>
</dbReference>
<evidence type="ECO:0000256" key="16">
    <source>
        <dbReference type="RuleBase" id="RU003357"/>
    </source>
</evidence>
<evidence type="ECO:0000256" key="5">
    <source>
        <dbReference type="ARBA" id="ARBA00022496"/>
    </source>
</evidence>
<dbReference type="RefSeq" id="WP_255873343.1">
    <property type="nucleotide sequence ID" value="NZ_JACASI010000012.1"/>
</dbReference>
<evidence type="ECO:0000256" key="14">
    <source>
        <dbReference type="PROSITE-ProRule" id="PRU01360"/>
    </source>
</evidence>
<feature type="domain" description="TonB-dependent receptor-like beta-barrel" evidence="18">
    <location>
        <begin position="264"/>
        <end position="681"/>
    </location>
</feature>
<dbReference type="InterPro" id="IPR037066">
    <property type="entry name" value="Plug_dom_sf"/>
</dbReference>
<dbReference type="EMBL" id="JACASI010000012">
    <property type="protein sequence ID" value="MCQ3828507.1"/>
    <property type="molecule type" value="Genomic_DNA"/>
</dbReference>
<dbReference type="CDD" id="cd01347">
    <property type="entry name" value="ligand_gated_channel"/>
    <property type="match status" value="1"/>
</dbReference>
<dbReference type="InterPro" id="IPR039426">
    <property type="entry name" value="TonB-dep_rcpt-like"/>
</dbReference>
<keyword evidence="12 20" id="KW-0675">Receptor</keyword>
<evidence type="ECO:0000256" key="17">
    <source>
        <dbReference type="SAM" id="SignalP"/>
    </source>
</evidence>
<keyword evidence="10 16" id="KW-0798">TonB box</keyword>
<evidence type="ECO:0000256" key="3">
    <source>
        <dbReference type="ARBA" id="ARBA00022448"/>
    </source>
</evidence>
<organism evidence="20 21">
    <name type="scientific">Microbulbifer elongatus</name>
    <dbReference type="NCBI Taxonomy" id="86173"/>
    <lineage>
        <taxon>Bacteria</taxon>
        <taxon>Pseudomonadati</taxon>
        <taxon>Pseudomonadota</taxon>
        <taxon>Gammaproteobacteria</taxon>
        <taxon>Cellvibrionales</taxon>
        <taxon>Microbulbiferaceae</taxon>
        <taxon>Microbulbifer</taxon>
    </lineage>
</organism>
<comment type="subcellular location">
    <subcellularLocation>
        <location evidence="1 14">Cell outer membrane</location>
        <topology evidence="1 14">Multi-pass membrane protein</topology>
    </subcellularLocation>
</comment>
<name>A0ABT1NX92_9GAMM</name>
<feature type="domain" description="TonB-dependent receptor plug" evidence="19">
    <location>
        <begin position="62"/>
        <end position="161"/>
    </location>
</feature>
<evidence type="ECO:0000256" key="6">
    <source>
        <dbReference type="ARBA" id="ARBA00022692"/>
    </source>
</evidence>